<accession>A0A9P0AHF3</accession>
<keyword evidence="3" id="KW-1185">Reference proteome</keyword>
<reference evidence="2" key="1">
    <citation type="submission" date="2021-12" db="EMBL/GenBank/DDBJ databases">
        <authorList>
            <person name="King R."/>
        </authorList>
    </citation>
    <scope>NUCLEOTIDE SEQUENCE</scope>
</reference>
<feature type="region of interest" description="Disordered" evidence="1">
    <location>
        <begin position="248"/>
        <end position="278"/>
    </location>
</feature>
<proteinExistence type="predicted"/>
<evidence type="ECO:0000256" key="1">
    <source>
        <dbReference type="SAM" id="MobiDB-lite"/>
    </source>
</evidence>
<dbReference type="Proteomes" id="UP001152759">
    <property type="component" value="Chromosome 6"/>
</dbReference>
<protein>
    <submittedName>
        <fullName evidence="2">Uncharacterized protein</fullName>
    </submittedName>
</protein>
<dbReference type="EMBL" id="OU963867">
    <property type="protein sequence ID" value="CAH0391255.1"/>
    <property type="molecule type" value="Genomic_DNA"/>
</dbReference>
<name>A0A9P0AHF3_BEMTA</name>
<sequence>MGVFTVSQEAPGYSLHKPKCSEKTWSLGGQGPLNPPQQSTGRVFYTMSNDDGTSSAGQAGNDIRHRIRGYRRYLDPQSGVQDLSEATLQRRRRAAKRGRMVVPIVPVYAPEHCNVQLAANDEQSNPLDHTGDRAEDSDHVCDAEACAEDSDHGCDAEACAEDSDHVCDAEVCAEDSDHGCDAEACAEDSDHVCDAEVCAEDSDHGCDAEACAEDSDHVCDAEASAEVSDHVCNAEAQLLNSINELHIYERSPDAEEPEPFRDDPRESQYMEDPADNSAEDVKLDEKASKFCRYSKFEVLMMILHYSERFTLSDVAVNALLDLVNIILGQKIISPTSYAFQKVFKSNLPIEVHSYCPSCTFYLGKKSDSGFPYENGIGYITKLTSGPQDPPVQMSRRYTTFFSIPSFLSKHPPLHPTVKQYCHSLLPIQRLKKAETFGEVTVLGNQAFFHANTGDYELFNEYGDISDLRNVKKVIFEGQLFAPHFGQSKKDDSFVRLKNGQYGKIESLCSFSKIPNKVFALMKQGF</sequence>
<organism evidence="2 3">
    <name type="scientific">Bemisia tabaci</name>
    <name type="common">Sweetpotato whitefly</name>
    <name type="synonym">Aleurodes tabaci</name>
    <dbReference type="NCBI Taxonomy" id="7038"/>
    <lineage>
        <taxon>Eukaryota</taxon>
        <taxon>Metazoa</taxon>
        <taxon>Ecdysozoa</taxon>
        <taxon>Arthropoda</taxon>
        <taxon>Hexapoda</taxon>
        <taxon>Insecta</taxon>
        <taxon>Pterygota</taxon>
        <taxon>Neoptera</taxon>
        <taxon>Paraneoptera</taxon>
        <taxon>Hemiptera</taxon>
        <taxon>Sternorrhyncha</taxon>
        <taxon>Aleyrodoidea</taxon>
        <taxon>Aleyrodidae</taxon>
        <taxon>Aleyrodinae</taxon>
        <taxon>Bemisia</taxon>
    </lineage>
</organism>
<evidence type="ECO:0000313" key="3">
    <source>
        <dbReference type="Proteomes" id="UP001152759"/>
    </source>
</evidence>
<gene>
    <name evidence="2" type="ORF">BEMITA_LOCUS9893</name>
</gene>
<dbReference type="AlphaFoldDB" id="A0A9P0AHF3"/>
<evidence type="ECO:0000313" key="2">
    <source>
        <dbReference type="EMBL" id="CAH0391255.1"/>
    </source>
</evidence>
<feature type="compositionally biased region" description="Basic and acidic residues" evidence="1">
    <location>
        <begin position="248"/>
        <end position="268"/>
    </location>
</feature>